<feature type="compositionally biased region" description="Basic and acidic residues" evidence="1">
    <location>
        <begin position="133"/>
        <end position="148"/>
    </location>
</feature>
<name>A0A3M2LK07_9ACTN</name>
<feature type="region of interest" description="Disordered" evidence="1">
    <location>
        <begin position="112"/>
        <end position="148"/>
    </location>
</feature>
<comment type="caution">
    <text evidence="4">The sequence shown here is derived from an EMBL/GenBank/DDBJ whole genome shotgun (WGS) entry which is preliminary data.</text>
</comment>
<dbReference type="SUPFAM" id="SSF140453">
    <property type="entry name" value="EsxAB dimer-like"/>
    <property type="match status" value="1"/>
</dbReference>
<gene>
    <name evidence="4" type="ORF">EBN88_20480</name>
</gene>
<reference evidence="4 5" key="1">
    <citation type="submission" date="2018-10" db="EMBL/GenBank/DDBJ databases">
        <title>Isolation, diversity and antifungal activity of actinobacteria from wheat.</title>
        <authorList>
            <person name="Han C."/>
        </authorList>
    </citation>
    <scope>NUCLEOTIDE SEQUENCE [LARGE SCALE GENOMIC DNA]</scope>
    <source>
        <strain evidence="4 5">NEAU-YY642</strain>
    </source>
</reference>
<proteinExistence type="predicted"/>
<evidence type="ECO:0000256" key="1">
    <source>
        <dbReference type="SAM" id="MobiDB-lite"/>
    </source>
</evidence>
<accession>A0A3M2LK07</accession>
<evidence type="ECO:0000313" key="5">
    <source>
        <dbReference type="Proteomes" id="UP000278673"/>
    </source>
</evidence>
<evidence type="ECO:0000259" key="3">
    <source>
        <dbReference type="Pfam" id="PF21725"/>
    </source>
</evidence>
<sequence length="451" mass="47128">MSDDFPHLGFDPCPGDVSAAERVAETMRQITTASSLTHGTLLSINTDSGVWVGRAADAFSDAFSEVPPYLERAVNALDTASRALSTWVTQLDTLQSRARALEEEAASAAASVSAAQASVDALPTDTSDMTDEERERHDEEAETERGRLDRANAALADIRERARTLNLEYTSHADDTARQLRNAADAAPPEPGLWDSVVGAFEGIGDFFVEVGRALTDPDTLKAIGDFFSNVAMVLGVVCLIVMCFTPLGPLAWIALGASALALGFHVAAKIGGADVGWDTIICDAIGVAGGALGIYAGRVVNAGRATVAAGQGMRASGWGRFFSLGSLRQAVTPWNWSILGGAGRVWGIGEYFRGVGMTMRGYQVIAAGQAMNWGGAVAGNAAAGTDLYRNWSVPFVGPINDFIEARERDNARAAAASQPAPPTVNATERLTAASGAFVNGLSQSDLGTAA</sequence>
<organism evidence="4 5">
    <name type="scientific">Streptomyces triticirhizae</name>
    <dbReference type="NCBI Taxonomy" id="2483353"/>
    <lineage>
        <taxon>Bacteria</taxon>
        <taxon>Bacillati</taxon>
        <taxon>Actinomycetota</taxon>
        <taxon>Actinomycetes</taxon>
        <taxon>Kitasatosporales</taxon>
        <taxon>Streptomycetaceae</taxon>
        <taxon>Streptomyces</taxon>
    </lineage>
</organism>
<evidence type="ECO:0000313" key="4">
    <source>
        <dbReference type="EMBL" id="RMI36853.1"/>
    </source>
</evidence>
<dbReference type="Proteomes" id="UP000278673">
    <property type="component" value="Unassembled WGS sequence"/>
</dbReference>
<dbReference type="InterPro" id="IPR036689">
    <property type="entry name" value="ESAT-6-like_sf"/>
</dbReference>
<dbReference type="InterPro" id="IPR049082">
    <property type="entry name" value="T7SS_signal"/>
</dbReference>
<dbReference type="AlphaFoldDB" id="A0A3M2LK07"/>
<feature type="transmembrane region" description="Helical" evidence="2">
    <location>
        <begin position="227"/>
        <end position="245"/>
    </location>
</feature>
<keyword evidence="5" id="KW-1185">Reference proteome</keyword>
<dbReference type="RefSeq" id="WP_122185373.1">
    <property type="nucleotide sequence ID" value="NZ_RFFJ01000130.1"/>
</dbReference>
<protein>
    <recommendedName>
        <fullName evidence="3">Putative T7SS secretion signal domain-containing protein</fullName>
    </recommendedName>
</protein>
<dbReference type="EMBL" id="RFFJ01000130">
    <property type="protein sequence ID" value="RMI36853.1"/>
    <property type="molecule type" value="Genomic_DNA"/>
</dbReference>
<dbReference type="Pfam" id="PF21725">
    <property type="entry name" value="T7SS_signal"/>
    <property type="match status" value="1"/>
</dbReference>
<feature type="domain" description="Putative T7SS secretion signal" evidence="3">
    <location>
        <begin position="15"/>
        <end position="191"/>
    </location>
</feature>
<evidence type="ECO:0000256" key="2">
    <source>
        <dbReference type="SAM" id="Phobius"/>
    </source>
</evidence>
<keyword evidence="2" id="KW-0812">Transmembrane</keyword>
<keyword evidence="2" id="KW-0472">Membrane</keyword>
<keyword evidence="2" id="KW-1133">Transmembrane helix</keyword>